<dbReference type="InterPro" id="IPR017208">
    <property type="entry name" value="UCP037442_abhydr"/>
</dbReference>
<dbReference type="AlphaFoldDB" id="A0AB34PCZ9"/>
<dbReference type="InterPro" id="IPR022742">
    <property type="entry name" value="Hydrolase_4"/>
</dbReference>
<proteinExistence type="predicted"/>
<dbReference type="InterPro" id="IPR029058">
    <property type="entry name" value="AB_hydrolase_fold"/>
</dbReference>
<dbReference type="Gene3D" id="3.40.50.1820">
    <property type="entry name" value="alpha/beta hydrolase"/>
    <property type="match status" value="1"/>
</dbReference>
<dbReference type="RefSeq" id="WP_047694127.1">
    <property type="nucleotide sequence ID" value="NZ_KN265470.1"/>
</dbReference>
<evidence type="ECO:0000313" key="3">
    <source>
        <dbReference type="Proteomes" id="UP000029879"/>
    </source>
</evidence>
<protein>
    <recommendedName>
        <fullName evidence="1">Serine aminopeptidase S33 domain-containing protein</fullName>
    </recommendedName>
</protein>
<organism evidence="2 3">
    <name type="scientific">Xanthomonas cannabis pv. phaseoli</name>
    <dbReference type="NCBI Taxonomy" id="1885902"/>
    <lineage>
        <taxon>Bacteria</taxon>
        <taxon>Pseudomonadati</taxon>
        <taxon>Pseudomonadota</taxon>
        <taxon>Gammaproteobacteria</taxon>
        <taxon>Lysobacterales</taxon>
        <taxon>Lysobacteraceae</taxon>
        <taxon>Xanthomonas</taxon>
    </lineage>
</organism>
<gene>
    <name evidence="2" type="ORF">NC00_05615</name>
</gene>
<dbReference type="Pfam" id="PF12146">
    <property type="entry name" value="Hydrolase_4"/>
    <property type="match status" value="1"/>
</dbReference>
<comment type="caution">
    <text evidence="2">The sequence shown here is derived from an EMBL/GenBank/DDBJ whole genome shotgun (WGS) entry which is preliminary data.</text>
</comment>
<feature type="domain" description="Serine aminopeptidase S33" evidence="1">
    <location>
        <begin position="28"/>
        <end position="171"/>
    </location>
</feature>
<dbReference type="PIRSF" id="PIRSF037442">
    <property type="entry name" value="UCP037442_abhydr"/>
    <property type="match status" value="1"/>
</dbReference>
<name>A0AB34PCZ9_9XANT</name>
<dbReference type="EMBL" id="JRQI01000016">
    <property type="protein sequence ID" value="KGK58793.1"/>
    <property type="molecule type" value="Genomic_DNA"/>
</dbReference>
<reference evidence="2 3" key="1">
    <citation type="submission" date="2014-10" db="EMBL/GenBank/DDBJ databases">
        <title>Genome sequence of a Xanthomonas strain that is pathogenic on beans.</title>
        <authorList>
            <person name="Aritua V."/>
            <person name="Sapp M."/>
            <person name="Harrison J."/>
            <person name="Smith J."/>
            <person name="Studholme D."/>
        </authorList>
    </citation>
    <scope>NUCLEOTIDE SEQUENCE [LARGE SCALE GENOMIC DNA]</scope>
    <source>
        <strain evidence="2 3">Nyagatare</strain>
    </source>
</reference>
<accession>A0AB34PCZ9</accession>
<dbReference type="Proteomes" id="UP000029879">
    <property type="component" value="Unassembled WGS sequence"/>
</dbReference>
<sequence length="299" mass="32384">MSVHSTTMSASAADGHRWQVMRYAPAQPLAALLWLPALGVAARHYQPFAQVLASAGIAVYLHEWRGNGSSSLRPSREHDWGYRTLLAEDLPASHALLDRHDPQLPRILGGHSLGGQLACCHAALLLTPATHASPLAQLWLVASGSPYWRHFPRPMRYGLPLAFRALPWLAKLQGVLHGRRLGFGGTEARGLIADWAQVGRSNRYRAAGATWDLEHALGALTTPITALTFARDNFGPPAALHALLGKMPQAHARLKHLQDAQLGVRSDHFAWMKAPAAVAAALVGSLDVEVNGNRSSQRD</sequence>
<evidence type="ECO:0000313" key="2">
    <source>
        <dbReference type="EMBL" id="KGK58793.1"/>
    </source>
</evidence>
<dbReference type="SUPFAM" id="SSF53474">
    <property type="entry name" value="alpha/beta-Hydrolases"/>
    <property type="match status" value="1"/>
</dbReference>
<evidence type="ECO:0000259" key="1">
    <source>
        <dbReference type="Pfam" id="PF12146"/>
    </source>
</evidence>